<protein>
    <recommendedName>
        <fullName evidence="5">Protein required for attachment to host cells</fullName>
    </recommendedName>
</protein>
<gene>
    <name evidence="1" type="primary">yocB</name>
    <name evidence="1" type="ORF">HHA03_17340</name>
    <name evidence="2" type="ORF">SAMN05421839_10569</name>
</gene>
<reference evidence="2 3" key="1">
    <citation type="submission" date="2016-10" db="EMBL/GenBank/DDBJ databases">
        <authorList>
            <person name="de Groot N.N."/>
        </authorList>
    </citation>
    <scope>NUCLEOTIDE SEQUENCE [LARGE SCALE GENOMIC DNA]</scope>
    <source>
        <strain evidence="2 3">DSM 17073</strain>
    </source>
</reference>
<keyword evidence="4" id="KW-1185">Reference proteome</keyword>
<evidence type="ECO:0008006" key="5">
    <source>
        <dbReference type="Google" id="ProtNLM"/>
    </source>
</evidence>
<sequence length="269" mass="31629">MTIKKIIKKLESLYLESPEKIFTMYLNTDPTDPDQQGGEWRIHLKNGLNRFEKYLDTEDNKAELKNFQKVKKDVKDFFKENELDLKKSVVIVATPDEVIYSDILQIPVETEFFWEEIAKVDQLVRLHQEYPKAGVILTQKEAIRLVETELGKLIDTVIYELDLDTEDWRKHPAASRNHTSAGANAGKSINLREQFIARFEENRKRWYKSITPMLDKLAKDREWDYIYLIGPAEETHELEELMNKPINACIDKNMLDEHHDKVIKAVHDQ</sequence>
<proteinExistence type="predicted"/>
<dbReference type="RefSeq" id="WP_089830369.1">
    <property type="nucleotide sequence ID" value="NZ_BJWI01000027.1"/>
</dbReference>
<evidence type="ECO:0000313" key="1">
    <source>
        <dbReference type="EMBL" id="GEM02202.1"/>
    </source>
</evidence>
<dbReference type="EMBL" id="FOXC01000005">
    <property type="protein sequence ID" value="SFP08375.1"/>
    <property type="molecule type" value="Genomic_DNA"/>
</dbReference>
<dbReference type="EMBL" id="BJWI01000027">
    <property type="protein sequence ID" value="GEM02202.1"/>
    <property type="molecule type" value="Genomic_DNA"/>
</dbReference>
<dbReference type="OrthoDB" id="5241360at2"/>
<organism evidence="2 3">
    <name type="scientific">Halolactibacillus halophilus</name>
    <dbReference type="NCBI Taxonomy" id="306540"/>
    <lineage>
        <taxon>Bacteria</taxon>
        <taxon>Bacillati</taxon>
        <taxon>Bacillota</taxon>
        <taxon>Bacilli</taxon>
        <taxon>Bacillales</taxon>
        <taxon>Bacillaceae</taxon>
        <taxon>Halolactibacillus</taxon>
    </lineage>
</organism>
<name>A0A1I5MFK9_9BACI</name>
<evidence type="ECO:0000313" key="4">
    <source>
        <dbReference type="Proteomes" id="UP000321547"/>
    </source>
</evidence>
<dbReference type="Pfam" id="PF18846">
    <property type="entry name" value="baeRF_family5"/>
    <property type="match status" value="1"/>
</dbReference>
<evidence type="ECO:0000313" key="3">
    <source>
        <dbReference type="Proteomes" id="UP000242243"/>
    </source>
</evidence>
<dbReference type="Proteomes" id="UP000242243">
    <property type="component" value="Unassembled WGS sequence"/>
</dbReference>
<evidence type="ECO:0000313" key="2">
    <source>
        <dbReference type="EMBL" id="SFP08375.1"/>
    </source>
</evidence>
<dbReference type="Proteomes" id="UP000321547">
    <property type="component" value="Unassembled WGS sequence"/>
</dbReference>
<dbReference type="AlphaFoldDB" id="A0A1I5MFK9"/>
<accession>A0A1I5MFK9</accession>
<dbReference type="InterPro" id="IPR040983">
    <property type="entry name" value="Bact_RF_family5"/>
</dbReference>
<dbReference type="STRING" id="306540.SAMN05421839_10569"/>
<reference evidence="1 4" key="2">
    <citation type="submission" date="2019-07" db="EMBL/GenBank/DDBJ databases">
        <title>Whole genome shotgun sequence of Halolactibacillus halophilus NBRC 100868.</title>
        <authorList>
            <person name="Hosoyama A."/>
            <person name="Uohara A."/>
            <person name="Ohji S."/>
            <person name="Ichikawa N."/>
        </authorList>
    </citation>
    <scope>NUCLEOTIDE SEQUENCE [LARGE SCALE GENOMIC DNA]</scope>
    <source>
        <strain evidence="1 4">NBRC 100868</strain>
    </source>
</reference>